<dbReference type="EMBL" id="JBHLXJ010000013">
    <property type="protein sequence ID" value="MFC0350509.1"/>
    <property type="molecule type" value="Genomic_DNA"/>
</dbReference>
<dbReference type="Proteomes" id="UP001589844">
    <property type="component" value="Unassembled WGS sequence"/>
</dbReference>
<protein>
    <submittedName>
        <fullName evidence="1">Uncharacterized protein</fullName>
    </submittedName>
</protein>
<sequence>MKPIANFSLEQHIGPYETWPLRTRLDYDGVSTMTKIPGYQLQHQFAVKQGYLLITDWDCPFEEATSFILLNHDFRILSWRRLSLPYASFLLDQITLIDDKQLQLTFFQDDHWLLTVRAWGLPFVYPRLKLQRLSA</sequence>
<proteinExistence type="predicted"/>
<dbReference type="RefSeq" id="WP_390212874.1">
    <property type="nucleotide sequence ID" value="NZ_JBHLXJ010000013.1"/>
</dbReference>
<comment type="caution">
    <text evidence="1">The sequence shown here is derived from an EMBL/GenBank/DDBJ whole genome shotgun (WGS) entry which is preliminary data.</text>
</comment>
<evidence type="ECO:0000313" key="2">
    <source>
        <dbReference type="Proteomes" id="UP001589844"/>
    </source>
</evidence>
<accession>A0ABV6IFB3</accession>
<keyword evidence="2" id="KW-1185">Reference proteome</keyword>
<reference evidence="1 2" key="1">
    <citation type="submission" date="2024-09" db="EMBL/GenBank/DDBJ databases">
        <authorList>
            <person name="Sun Q."/>
            <person name="Mori K."/>
        </authorList>
    </citation>
    <scope>NUCLEOTIDE SEQUENCE [LARGE SCALE GENOMIC DNA]</scope>
    <source>
        <strain evidence="1 2">CCM 8677</strain>
    </source>
</reference>
<evidence type="ECO:0000313" key="1">
    <source>
        <dbReference type="EMBL" id="MFC0350509.1"/>
    </source>
</evidence>
<organism evidence="1 2">
    <name type="scientific">Undibacterium danionis</name>
    <dbReference type="NCBI Taxonomy" id="1812100"/>
    <lineage>
        <taxon>Bacteria</taxon>
        <taxon>Pseudomonadati</taxon>
        <taxon>Pseudomonadota</taxon>
        <taxon>Betaproteobacteria</taxon>
        <taxon>Burkholderiales</taxon>
        <taxon>Oxalobacteraceae</taxon>
        <taxon>Undibacterium</taxon>
    </lineage>
</organism>
<name>A0ABV6IFB3_9BURK</name>
<gene>
    <name evidence="1" type="ORF">ACFFJH_11870</name>
</gene>